<evidence type="ECO:0000313" key="6">
    <source>
        <dbReference type="EMBL" id="WDI32342.1"/>
    </source>
</evidence>
<organism evidence="6 7">
    <name type="scientific">Hyphococcus flavus</name>
    <dbReference type="NCBI Taxonomy" id="1866326"/>
    <lineage>
        <taxon>Bacteria</taxon>
        <taxon>Pseudomonadati</taxon>
        <taxon>Pseudomonadota</taxon>
        <taxon>Alphaproteobacteria</taxon>
        <taxon>Parvularculales</taxon>
        <taxon>Parvularculaceae</taxon>
        <taxon>Hyphococcus</taxon>
    </lineage>
</organism>
<sequence length="369" mass="41349">MLTSPRSLLILISIFLAAPANAQPFDVGDEVILRSDNPRGVPIHRLPRSSLVGFAEQGASAVIEDTAREGRWLRVTMDDAQAWVLASNAFTSDMEIPNERPSDTDRTLLLDAPCEETGPRERLTHPLFVVCFDTSWRIPLWVAYRLSPNAMSGPGDRKKSSWEQDTRIAPLLQAFDREYVGSGWHRGHMAPAEAFTRTQPAVDFTHQFSNAVPQSGSVNSGAWSKLEKHVRGFVEDGATVWIFTGSLSLDLKKECLEPPFDSSCRCLSAAGDRVEPERRMDIRQRRIAVPSHTFKTFLVEQDGEWDGFAFVMTNIHRPMGSFFDYQYSIDRVEGLLGLDLYASLDAATEETVEANTISISSKRRRNRCP</sequence>
<dbReference type="GO" id="GO:0004519">
    <property type="term" value="F:endonuclease activity"/>
    <property type="evidence" value="ECO:0007669"/>
    <property type="project" value="UniProtKB-KW"/>
</dbReference>
<keyword evidence="7" id="KW-1185">Reference proteome</keyword>
<dbReference type="GO" id="GO:0003676">
    <property type="term" value="F:nucleic acid binding"/>
    <property type="evidence" value="ECO:0007669"/>
    <property type="project" value="InterPro"/>
</dbReference>
<dbReference type="InterPro" id="IPR040255">
    <property type="entry name" value="Non-specific_endonuclease"/>
</dbReference>
<dbReference type="Gene3D" id="3.40.570.10">
    <property type="entry name" value="Extracellular Endonuclease, subunit A"/>
    <property type="match status" value="1"/>
</dbReference>
<feature type="binding site" evidence="2">
    <location>
        <position position="219"/>
    </location>
    <ligand>
        <name>Mg(2+)</name>
        <dbReference type="ChEBI" id="CHEBI:18420"/>
        <note>catalytic</note>
    </ligand>
</feature>
<dbReference type="SUPFAM" id="SSF54060">
    <property type="entry name" value="His-Me finger endonucleases"/>
    <property type="match status" value="1"/>
</dbReference>
<dbReference type="RefSeq" id="WP_274494263.1">
    <property type="nucleotide sequence ID" value="NZ_CP118166.1"/>
</dbReference>
<evidence type="ECO:0000259" key="5">
    <source>
        <dbReference type="SMART" id="SM00892"/>
    </source>
</evidence>
<dbReference type="SMART" id="SM00892">
    <property type="entry name" value="Endonuclease_NS"/>
    <property type="match status" value="1"/>
</dbReference>
<dbReference type="Proteomes" id="UP001214043">
    <property type="component" value="Chromosome"/>
</dbReference>
<dbReference type="InterPro" id="IPR044925">
    <property type="entry name" value="His-Me_finger_sf"/>
</dbReference>
<keyword evidence="6" id="KW-0255">Endonuclease</keyword>
<feature type="signal peptide" evidence="3">
    <location>
        <begin position="1"/>
        <end position="22"/>
    </location>
</feature>
<evidence type="ECO:0000256" key="2">
    <source>
        <dbReference type="PIRSR" id="PIRSR640255-2"/>
    </source>
</evidence>
<dbReference type="PANTHER" id="PTHR13966:SF5">
    <property type="entry name" value="ENDONUCLEASE G, MITOCHONDRIAL"/>
    <property type="match status" value="1"/>
</dbReference>
<reference evidence="6" key="1">
    <citation type="submission" date="2023-02" db="EMBL/GenBank/DDBJ databases">
        <title>Genome sequence of Hyphococcus flavus.</title>
        <authorList>
            <person name="Rong J.-C."/>
            <person name="Zhao Q."/>
            <person name="Yi M."/>
            <person name="Wu J.-Y."/>
        </authorList>
    </citation>
    <scope>NUCLEOTIDE SEQUENCE</scope>
    <source>
        <strain evidence="6">MCCC 1K03223</strain>
    </source>
</reference>
<dbReference type="InterPro" id="IPR001604">
    <property type="entry name" value="Endo_G_ENPP1-like_dom"/>
</dbReference>
<evidence type="ECO:0000259" key="4">
    <source>
        <dbReference type="SMART" id="SM00477"/>
    </source>
</evidence>
<proteinExistence type="predicted"/>
<dbReference type="InterPro" id="IPR044929">
    <property type="entry name" value="DNA/RNA_non-sp_Endonuclease_sf"/>
</dbReference>
<dbReference type="SMART" id="SM00477">
    <property type="entry name" value="NUC"/>
    <property type="match status" value="1"/>
</dbReference>
<feature type="active site" description="Proton acceptor" evidence="1">
    <location>
        <position position="188"/>
    </location>
</feature>
<dbReference type="InterPro" id="IPR020821">
    <property type="entry name" value="ENPP1-3/EXOG-like_nuc-like"/>
</dbReference>
<dbReference type="PANTHER" id="PTHR13966">
    <property type="entry name" value="ENDONUCLEASE RELATED"/>
    <property type="match status" value="1"/>
</dbReference>
<keyword evidence="3" id="KW-0732">Signal</keyword>
<name>A0AAE9ZGI2_9PROT</name>
<evidence type="ECO:0000256" key="1">
    <source>
        <dbReference type="PIRSR" id="PIRSR640255-1"/>
    </source>
</evidence>
<evidence type="ECO:0000313" key="7">
    <source>
        <dbReference type="Proteomes" id="UP001214043"/>
    </source>
</evidence>
<keyword evidence="2" id="KW-0479">Metal-binding</keyword>
<feature type="domain" description="DNA/RNA non-specific endonuclease/pyrophosphatase/phosphodiesterase" evidence="5">
    <location>
        <begin position="124"/>
        <end position="347"/>
    </location>
</feature>
<dbReference type="KEGG" id="hfl:PUV54_03940"/>
<evidence type="ECO:0000256" key="3">
    <source>
        <dbReference type="SAM" id="SignalP"/>
    </source>
</evidence>
<dbReference type="GO" id="GO:0016787">
    <property type="term" value="F:hydrolase activity"/>
    <property type="evidence" value="ECO:0007669"/>
    <property type="project" value="InterPro"/>
</dbReference>
<dbReference type="GO" id="GO:0046872">
    <property type="term" value="F:metal ion binding"/>
    <property type="evidence" value="ECO:0007669"/>
    <property type="project" value="UniProtKB-KW"/>
</dbReference>
<accession>A0AAE9ZGI2</accession>
<keyword evidence="6" id="KW-0540">Nuclease</keyword>
<dbReference type="AlphaFoldDB" id="A0AAE9ZGI2"/>
<keyword evidence="6" id="KW-0378">Hydrolase</keyword>
<dbReference type="EMBL" id="CP118166">
    <property type="protein sequence ID" value="WDI32342.1"/>
    <property type="molecule type" value="Genomic_DNA"/>
</dbReference>
<protein>
    <submittedName>
        <fullName evidence="6">DNA/RNA non-specific endonuclease</fullName>
    </submittedName>
</protein>
<feature type="chain" id="PRO_5042169384" evidence="3">
    <location>
        <begin position="23"/>
        <end position="369"/>
    </location>
</feature>
<feature type="domain" description="ENPP1-3/EXOG-like endonuclease/phosphodiesterase" evidence="4">
    <location>
        <begin position="125"/>
        <end position="347"/>
    </location>
</feature>
<dbReference type="Pfam" id="PF01223">
    <property type="entry name" value="Endonuclease_NS"/>
    <property type="match status" value="1"/>
</dbReference>
<gene>
    <name evidence="6" type="ORF">PUV54_03940</name>
</gene>